<organism evidence="25 26">
    <name type="scientific">Cyprinus carpio</name>
    <name type="common">Common carp</name>
    <dbReference type="NCBI Taxonomy" id="7962"/>
    <lineage>
        <taxon>Eukaryota</taxon>
        <taxon>Metazoa</taxon>
        <taxon>Chordata</taxon>
        <taxon>Craniata</taxon>
        <taxon>Vertebrata</taxon>
        <taxon>Euteleostomi</taxon>
        <taxon>Actinopterygii</taxon>
        <taxon>Neopterygii</taxon>
        <taxon>Teleostei</taxon>
        <taxon>Ostariophysi</taxon>
        <taxon>Cypriniformes</taxon>
        <taxon>Cyprinidae</taxon>
        <taxon>Cyprininae</taxon>
        <taxon>Cyprinus</taxon>
    </lineage>
</organism>
<dbReference type="Gene3D" id="3.40.50.1820">
    <property type="entry name" value="alpha/beta hydrolase"/>
    <property type="match status" value="1"/>
</dbReference>
<evidence type="ECO:0000256" key="18">
    <source>
        <dbReference type="ARBA" id="ARBA00052740"/>
    </source>
</evidence>
<comment type="catalytic activity">
    <reaction evidence="14">
        <text>a triacylglycerol + H2O = a diacylglycerol + a fatty acid + H(+)</text>
        <dbReference type="Rhea" id="RHEA:12044"/>
        <dbReference type="ChEBI" id="CHEBI:15377"/>
        <dbReference type="ChEBI" id="CHEBI:15378"/>
        <dbReference type="ChEBI" id="CHEBI:17855"/>
        <dbReference type="ChEBI" id="CHEBI:18035"/>
        <dbReference type="ChEBI" id="CHEBI:28868"/>
        <dbReference type="EC" id="3.1.1.3"/>
    </reaction>
    <physiologicalReaction direction="left-to-right" evidence="14">
        <dbReference type="Rhea" id="RHEA:12045"/>
    </physiologicalReaction>
</comment>
<accession>A0A8C1IQJ5</accession>
<keyword evidence="13 23" id="KW-0472">Membrane</keyword>
<dbReference type="GO" id="GO:0005886">
    <property type="term" value="C:plasma membrane"/>
    <property type="evidence" value="ECO:0007669"/>
    <property type="project" value="UniProtKB-SubCell"/>
</dbReference>
<keyword evidence="10" id="KW-0442">Lipid degradation</keyword>
<dbReference type="Pfam" id="PF01764">
    <property type="entry name" value="Lipase_3"/>
    <property type="match status" value="1"/>
</dbReference>
<dbReference type="GO" id="GO:0046872">
    <property type="term" value="F:metal ion binding"/>
    <property type="evidence" value="ECO:0007669"/>
    <property type="project" value="UniProtKB-KW"/>
</dbReference>
<dbReference type="SUPFAM" id="SSF53474">
    <property type="entry name" value="alpha/beta-Hydrolases"/>
    <property type="match status" value="1"/>
</dbReference>
<dbReference type="FunFam" id="3.40.50.1820:FF:000064">
    <property type="entry name" value="Sn1-specific diacylglycerol lipase beta"/>
    <property type="match status" value="1"/>
</dbReference>
<reference evidence="25" key="2">
    <citation type="submission" date="2025-09" db="UniProtKB">
        <authorList>
            <consortium name="Ensembl"/>
        </authorList>
    </citation>
    <scope>IDENTIFICATION</scope>
</reference>
<reference evidence="25" key="1">
    <citation type="submission" date="2025-08" db="UniProtKB">
        <authorList>
            <consortium name="Ensembl"/>
        </authorList>
    </citation>
    <scope>IDENTIFICATION</scope>
</reference>
<proteinExistence type="inferred from homology"/>
<dbReference type="GO" id="GO:0047372">
    <property type="term" value="F:monoacylglycerol lipase activity"/>
    <property type="evidence" value="ECO:0007669"/>
    <property type="project" value="UniProtKB-ARBA"/>
</dbReference>
<evidence type="ECO:0000313" key="26">
    <source>
        <dbReference type="Proteomes" id="UP000694427"/>
    </source>
</evidence>
<evidence type="ECO:0000256" key="13">
    <source>
        <dbReference type="ARBA" id="ARBA00023136"/>
    </source>
</evidence>
<comment type="catalytic activity">
    <reaction evidence="17">
        <text>1,2,3-(4Z,7Z,10Z,13Z,16Z,19Z-docosahexaenoyl)-glycerol + H2O = 1,2-di-(4Z,7Z,10Z,13Z,16Z,19Z-docosahexaenoyl)-glycerol + (4Z,7Z,10Z,13Z,16Z,19Z)-docosahexaenoate + H(+)</text>
        <dbReference type="Rhea" id="RHEA:63436"/>
        <dbReference type="ChEBI" id="CHEBI:15377"/>
        <dbReference type="ChEBI" id="CHEBI:15378"/>
        <dbReference type="ChEBI" id="CHEBI:77016"/>
        <dbReference type="ChEBI" id="CHEBI:147311"/>
        <dbReference type="ChEBI" id="CHEBI:228170"/>
    </reaction>
</comment>
<evidence type="ECO:0000313" key="25">
    <source>
        <dbReference type="Ensembl" id="ENSCCRP00010020790.1"/>
    </source>
</evidence>
<keyword evidence="9" id="KW-0106">Calcium</keyword>
<keyword evidence="7" id="KW-0479">Metal-binding</keyword>
<dbReference type="PANTHER" id="PTHR45792:SF2">
    <property type="entry name" value="DIACYLGLYCEROL LIPASE-BETA"/>
    <property type="match status" value="1"/>
</dbReference>
<feature type="transmembrane region" description="Helical" evidence="23">
    <location>
        <begin position="108"/>
        <end position="133"/>
    </location>
</feature>
<keyword evidence="6 23" id="KW-0812">Transmembrane</keyword>
<dbReference type="Proteomes" id="UP000694427">
    <property type="component" value="Unplaced"/>
</dbReference>
<evidence type="ECO:0000256" key="6">
    <source>
        <dbReference type="ARBA" id="ARBA00022692"/>
    </source>
</evidence>
<evidence type="ECO:0000256" key="9">
    <source>
        <dbReference type="ARBA" id="ARBA00022837"/>
    </source>
</evidence>
<dbReference type="EC" id="3.1.1.116" evidence="16"/>
<dbReference type="Ensembl" id="ENSCCRT00010022753.1">
    <property type="protein sequence ID" value="ENSCCRP00010020790.1"/>
    <property type="gene ID" value="ENSCCRG00010008946.1"/>
</dbReference>
<comment type="catalytic activity">
    <reaction evidence="18">
        <text>1,2,3-tri-(5Z,8Z,11Z,14Z-eicosatetraenoyl)-glycerol + H2O = 1,2-di-(5Z,8Z,11Z,14Z-eicosatetraenoyl)-glycerol + (5Z,8Z,11Z,14Z)-eicosatetraenoate + H(+)</text>
        <dbReference type="Rhea" id="RHEA:63432"/>
        <dbReference type="ChEBI" id="CHEBI:15377"/>
        <dbReference type="ChEBI" id="CHEBI:15378"/>
        <dbReference type="ChEBI" id="CHEBI:32395"/>
        <dbReference type="ChEBI" id="CHEBI:147308"/>
        <dbReference type="ChEBI" id="CHEBI:228166"/>
    </reaction>
    <physiologicalReaction direction="left-to-right" evidence="18">
        <dbReference type="Rhea" id="RHEA:63433"/>
    </physiologicalReaction>
</comment>
<evidence type="ECO:0000256" key="21">
    <source>
        <dbReference type="ARBA" id="ARBA00082880"/>
    </source>
</evidence>
<dbReference type="CDD" id="cd00519">
    <property type="entry name" value="Lipase_3"/>
    <property type="match status" value="1"/>
</dbReference>
<dbReference type="GO" id="GO:0004806">
    <property type="term" value="F:triacylglycerol lipase activity"/>
    <property type="evidence" value="ECO:0007669"/>
    <property type="project" value="UniProtKB-EC"/>
</dbReference>
<evidence type="ECO:0000256" key="12">
    <source>
        <dbReference type="ARBA" id="ARBA00023098"/>
    </source>
</evidence>
<dbReference type="InterPro" id="IPR029058">
    <property type="entry name" value="AB_hydrolase_fold"/>
</dbReference>
<evidence type="ECO:0000256" key="5">
    <source>
        <dbReference type="ARBA" id="ARBA00022553"/>
    </source>
</evidence>
<dbReference type="GO" id="GO:0022008">
    <property type="term" value="P:neurogenesis"/>
    <property type="evidence" value="ECO:0007669"/>
    <property type="project" value="TreeGrafter"/>
</dbReference>
<evidence type="ECO:0000256" key="7">
    <source>
        <dbReference type="ARBA" id="ARBA00022723"/>
    </source>
</evidence>
<comment type="function">
    <text evidence="19">Lipase that catalyzes the hydrolysis of arachidonic acid (AA)-esterified diacylglycerols (DAGs) to produce the principal endocannabinoid, 2-arachidonoylglycerol (2-AG) which can be further cleaved by downstream enzymes to release arachidonic acid (AA) for cyclooxygenase (COX)-mediated eicosanoid production. Preferentially hydrolyzes DAGs at the sn-1 position in a calcium-dependent manner and has negligible activity against other lipids including monoacylglycerols and phospholipids. Plays a key role in the regulation of 2-AG and AA pools utilized by COX1/2 to generate lipid mediators of macrophage and microglia inflammatory responses. Also functions as a polyunsaturated fatty acids-specific triacylglycerol lipase in macrophages. Plays an important role to support the metabolic and signaling demands of macrophages.</text>
</comment>
<gene>
    <name evidence="25" type="primary">daglb</name>
</gene>
<evidence type="ECO:0000256" key="11">
    <source>
        <dbReference type="ARBA" id="ARBA00022989"/>
    </source>
</evidence>
<keyword evidence="26" id="KW-1185">Reference proteome</keyword>
<evidence type="ECO:0000256" key="15">
    <source>
        <dbReference type="ARBA" id="ARBA00024531"/>
    </source>
</evidence>
<name>A0A8C1IQJ5_CYPCA</name>
<keyword evidence="12" id="KW-0443">Lipid metabolism</keyword>
<evidence type="ECO:0000256" key="19">
    <source>
        <dbReference type="ARBA" id="ARBA00056838"/>
    </source>
</evidence>
<dbReference type="GO" id="GO:0046340">
    <property type="term" value="P:diacylglycerol catabolic process"/>
    <property type="evidence" value="ECO:0007669"/>
    <property type="project" value="TreeGrafter"/>
</dbReference>
<evidence type="ECO:0000256" key="16">
    <source>
        <dbReference type="ARBA" id="ARBA00026104"/>
    </source>
</evidence>
<evidence type="ECO:0000256" key="1">
    <source>
        <dbReference type="ARBA" id="ARBA00001913"/>
    </source>
</evidence>
<evidence type="ECO:0000256" key="23">
    <source>
        <dbReference type="SAM" id="Phobius"/>
    </source>
</evidence>
<keyword evidence="5" id="KW-0597">Phosphoprotein</keyword>
<comment type="subcellular location">
    <subcellularLocation>
        <location evidence="2">Cell membrane</location>
        <topology evidence="2">Multi-pass membrane protein</topology>
    </subcellularLocation>
</comment>
<comment type="similarity">
    <text evidence="3">Belongs to the AB hydrolase superfamily. Lipase family.</text>
</comment>
<evidence type="ECO:0000256" key="2">
    <source>
        <dbReference type="ARBA" id="ARBA00004651"/>
    </source>
</evidence>
<dbReference type="InterPro" id="IPR052214">
    <property type="entry name" value="DAG_Lipase-Related"/>
</dbReference>
<dbReference type="GO" id="GO:0005737">
    <property type="term" value="C:cytoplasm"/>
    <property type="evidence" value="ECO:0007669"/>
    <property type="project" value="TreeGrafter"/>
</dbReference>
<evidence type="ECO:0000256" key="22">
    <source>
        <dbReference type="ARBA" id="ARBA00083401"/>
    </source>
</evidence>
<evidence type="ECO:0000256" key="3">
    <source>
        <dbReference type="ARBA" id="ARBA00010701"/>
    </source>
</evidence>
<dbReference type="PANTHER" id="PTHR45792">
    <property type="entry name" value="DIACYLGLYCEROL LIPASE HOMOLOG-RELATED"/>
    <property type="match status" value="1"/>
</dbReference>
<feature type="domain" description="Fungal lipase-type" evidence="24">
    <location>
        <begin position="352"/>
        <end position="452"/>
    </location>
</feature>
<keyword evidence="4" id="KW-1003">Cell membrane</keyword>
<evidence type="ECO:0000256" key="17">
    <source>
        <dbReference type="ARBA" id="ARBA00051030"/>
    </source>
</evidence>
<evidence type="ECO:0000256" key="4">
    <source>
        <dbReference type="ARBA" id="ARBA00022475"/>
    </source>
</evidence>
<keyword evidence="11 23" id="KW-1133">Transmembrane helix</keyword>
<comment type="catalytic activity">
    <reaction evidence="15">
        <text>a 1,2-diacyl-sn-glycerol + H2O = a 2-acylglycerol + a fatty acid + H(+)</text>
        <dbReference type="Rhea" id="RHEA:33275"/>
        <dbReference type="ChEBI" id="CHEBI:15377"/>
        <dbReference type="ChEBI" id="CHEBI:15378"/>
        <dbReference type="ChEBI" id="CHEBI:17389"/>
        <dbReference type="ChEBI" id="CHEBI:17815"/>
        <dbReference type="ChEBI" id="CHEBI:28868"/>
        <dbReference type="EC" id="3.1.1.116"/>
    </reaction>
    <physiologicalReaction direction="left-to-right" evidence="15">
        <dbReference type="Rhea" id="RHEA:33276"/>
    </physiologicalReaction>
</comment>
<evidence type="ECO:0000256" key="10">
    <source>
        <dbReference type="ARBA" id="ARBA00022963"/>
    </source>
</evidence>
<dbReference type="GO" id="GO:0019369">
    <property type="term" value="P:arachidonate metabolic process"/>
    <property type="evidence" value="ECO:0007669"/>
    <property type="project" value="UniProtKB-ARBA"/>
</dbReference>
<dbReference type="InterPro" id="IPR002921">
    <property type="entry name" value="Fungal_lipase-type"/>
</dbReference>
<evidence type="ECO:0000259" key="24">
    <source>
        <dbReference type="Pfam" id="PF01764"/>
    </source>
</evidence>
<dbReference type="AlphaFoldDB" id="A0A8C1IQJ5"/>
<evidence type="ECO:0000256" key="14">
    <source>
        <dbReference type="ARBA" id="ARBA00023369"/>
    </source>
</evidence>
<protein>
    <recommendedName>
        <fullName evidence="20">Diacylglycerol lipase-beta</fullName>
        <ecNumber evidence="16">3.1.1.116</ecNumber>
    </recommendedName>
    <alternativeName>
        <fullName evidence="22">PUFA-specific triacylglycerol lipase</fullName>
    </alternativeName>
    <alternativeName>
        <fullName evidence="21">Sn1-specific diacylglycerol lipase beta</fullName>
    </alternativeName>
</protein>
<evidence type="ECO:0000256" key="8">
    <source>
        <dbReference type="ARBA" id="ARBA00022801"/>
    </source>
</evidence>
<evidence type="ECO:0000256" key="20">
    <source>
        <dbReference type="ARBA" id="ARBA00069149"/>
    </source>
</evidence>
<sequence length="584" mass="64406">MPAMVVFGRRWRIASDDLVFPGRFDCQGGTYLHNYLVVLLVLLGVIILTLCAIVYISAQGTIMNPGPRRSVPALVYLRALLYVPELVWACLGAVWVSDSSTGCKPEEVGAVIAAVVSSWIILLSMAVGVLVVFDPLGSQRPGAPPDAPRGVRDLESSESSQLFYTAHTVASRVWESRLRLLCCCLPQDNNHRAAFSSIAQLVSGFFLDTDLVPSDIAAGLALLHQEQDKMEHCRDPDEVLSHSPSSPIREDLEVELEKAAHFMKFAAAAYGWPLYVYSNPLTGLCKLSGDCCRSRQAEYDLVGGDSLGCHFTSILQSTGLQYRDFIHISFHNQIYEIPFYVALDHKREAVLVAVRGTLSLKDVLTDLSAECENLSVEGVSGTCYAHKGISQAAHYIYKRLVNDGILSQAFNIAPEYKLVICGHSLGAGAASLLAVLLRSTHPTLQCYAFSPPGGLMSCFIKARFAIIIVHYKILMRGCWYELFGGDPDDFPTELENRREEVLNQPLLGEESLLVQRSNTYQSLSSDDSPAHPTHLPLYLPGCILHITEDGPARRSAHTDENDIIQCIRQDRLLDKIADVLYKHL</sequence>
<feature type="transmembrane region" description="Helical" evidence="23">
    <location>
        <begin position="79"/>
        <end position="96"/>
    </location>
</feature>
<keyword evidence="8" id="KW-0378">Hydrolase</keyword>
<comment type="cofactor">
    <cofactor evidence="1">
        <name>Ca(2+)</name>
        <dbReference type="ChEBI" id="CHEBI:29108"/>
    </cofactor>
</comment>
<feature type="transmembrane region" description="Helical" evidence="23">
    <location>
        <begin position="35"/>
        <end position="58"/>
    </location>
</feature>